<organism evidence="1 2">
    <name type="scientific">Mariniflexile fucanivorans</name>
    <dbReference type="NCBI Taxonomy" id="264023"/>
    <lineage>
        <taxon>Bacteria</taxon>
        <taxon>Pseudomonadati</taxon>
        <taxon>Bacteroidota</taxon>
        <taxon>Flavobacteriia</taxon>
        <taxon>Flavobacteriales</taxon>
        <taxon>Flavobacteriaceae</taxon>
        <taxon>Mariniflexile</taxon>
    </lineage>
</organism>
<evidence type="ECO:0000313" key="1">
    <source>
        <dbReference type="EMBL" id="TCL63532.1"/>
    </source>
</evidence>
<sequence>MKKAHSFHIPVMGIGFTIDSPLKVAQYGIDSVISLVDDILLEKLRKMYSEKFEIPYTEITDKIDDFRAKRITSYLNMMSDLVDKKFEDLKNGVSEKGEELKAYINMLPSSSAIKQEFNKLTENGFNIAELKNWASQNLTKGSIDVNIMTKVDKDNYIKNEKLPVEYNDAHAALRGFANSKLKSSMVLSAGMNPRLYAYMSQFDDFYPNESGEFEKKIILKVSDYRSALIQGKFLAKKGLWVSEYRIESGLNCGGHAFATDGYLLGPVLAEFKEKREELRASIEAMVNQELENQGRTVSKKPLEIKISAQGGVGTYDEHEFLLNEYQLDAVGWGTPFLLVPEATTVDENTMNKLMLAKEDDLYLSDISPLGVPFNNLRSNTKDLEKEALINKGRPGSACPKKFVALNKEFKESGLCTASREYQHLKIKELDAAGLPLKDYQKAFNKITEKSCTCVGLGTSALLAYNLDTKVEREGVSICPGPNMAYYSKIMTLKNMTDHIYGRDNMISRTDRPNLFVKELTIYITYLRNKIDEVKATMTNKEEKYLLTFTNNLKEGISYYKTLFSELKNPFQDIKEEVLKALENGEKTLSLIGLEIEDISTQNLKIQTAV</sequence>
<dbReference type="Proteomes" id="UP000295455">
    <property type="component" value="Unassembled WGS sequence"/>
</dbReference>
<protein>
    <submittedName>
        <fullName evidence="1">Uncharacterized protein</fullName>
    </submittedName>
</protein>
<name>A0A4R1RDD6_9FLAO</name>
<reference evidence="1 2" key="1">
    <citation type="submission" date="2019-03" db="EMBL/GenBank/DDBJ databases">
        <title>Genomic Encyclopedia of Type Strains, Phase IV (KMG-IV): sequencing the most valuable type-strain genomes for metagenomic binning, comparative biology and taxonomic classification.</title>
        <authorList>
            <person name="Goeker M."/>
        </authorList>
    </citation>
    <scope>NUCLEOTIDE SEQUENCE [LARGE SCALE GENOMIC DNA]</scope>
    <source>
        <strain evidence="1 2">DSM 18792</strain>
    </source>
</reference>
<dbReference type="RefSeq" id="WP_132219036.1">
    <property type="nucleotide sequence ID" value="NZ_OX156936.1"/>
</dbReference>
<proteinExistence type="predicted"/>
<dbReference type="AlphaFoldDB" id="A0A4R1RDD6"/>
<dbReference type="OrthoDB" id="9811599at2"/>
<comment type="caution">
    <text evidence="1">The sequence shown here is derived from an EMBL/GenBank/DDBJ whole genome shotgun (WGS) entry which is preliminary data.</text>
</comment>
<keyword evidence="2" id="KW-1185">Reference proteome</keyword>
<gene>
    <name evidence="1" type="ORF">EV196_109158</name>
</gene>
<dbReference type="EMBL" id="SLUP01000009">
    <property type="protein sequence ID" value="TCL63532.1"/>
    <property type="molecule type" value="Genomic_DNA"/>
</dbReference>
<evidence type="ECO:0000313" key="2">
    <source>
        <dbReference type="Proteomes" id="UP000295455"/>
    </source>
</evidence>
<accession>A0A4R1RDD6</accession>